<dbReference type="GO" id="GO:0009611">
    <property type="term" value="P:response to wounding"/>
    <property type="evidence" value="ECO:0007669"/>
    <property type="project" value="InterPro"/>
</dbReference>
<dbReference type="PANTHER" id="PTHR33091:SF94">
    <property type="entry name" value="PROTEASE INHIBITOR PROTEIN"/>
    <property type="match status" value="1"/>
</dbReference>
<dbReference type="AlphaFoldDB" id="A0A1R3JLH5"/>
<organism evidence="4 5">
    <name type="scientific">Corchorus capsularis</name>
    <name type="common">Jute</name>
    <dbReference type="NCBI Taxonomy" id="210143"/>
    <lineage>
        <taxon>Eukaryota</taxon>
        <taxon>Viridiplantae</taxon>
        <taxon>Streptophyta</taxon>
        <taxon>Embryophyta</taxon>
        <taxon>Tracheophyta</taxon>
        <taxon>Spermatophyta</taxon>
        <taxon>Magnoliopsida</taxon>
        <taxon>eudicotyledons</taxon>
        <taxon>Gunneridae</taxon>
        <taxon>Pentapetalae</taxon>
        <taxon>rosids</taxon>
        <taxon>malvids</taxon>
        <taxon>Malvales</taxon>
        <taxon>Malvaceae</taxon>
        <taxon>Grewioideae</taxon>
        <taxon>Apeibeae</taxon>
        <taxon>Corchorus</taxon>
    </lineage>
</organism>
<dbReference type="Gene3D" id="3.30.10.10">
    <property type="entry name" value="Trypsin Inhibitor V, subunit A"/>
    <property type="match status" value="1"/>
</dbReference>
<dbReference type="SUPFAM" id="SSF54654">
    <property type="entry name" value="CI-2 family of serine protease inhibitors"/>
    <property type="match status" value="1"/>
</dbReference>
<evidence type="ECO:0000313" key="5">
    <source>
        <dbReference type="Proteomes" id="UP000188268"/>
    </source>
</evidence>
<dbReference type="PROSITE" id="PS00285">
    <property type="entry name" value="POTATO_INHIBITOR"/>
    <property type="match status" value="1"/>
</dbReference>
<evidence type="ECO:0000256" key="3">
    <source>
        <dbReference type="ARBA" id="ARBA00022900"/>
    </source>
</evidence>
<dbReference type="InterPro" id="IPR000864">
    <property type="entry name" value="Prot_inh_pot1"/>
</dbReference>
<dbReference type="EMBL" id="AWWV01007605">
    <property type="protein sequence ID" value="OMO95684.1"/>
    <property type="molecule type" value="Genomic_DNA"/>
</dbReference>
<keyword evidence="3" id="KW-0722">Serine protease inhibitor</keyword>
<proteinExistence type="inferred from homology"/>
<gene>
    <name evidence="4" type="ORF">CCACVL1_05313</name>
</gene>
<dbReference type="PANTHER" id="PTHR33091">
    <property type="entry name" value="PROTEIN, PUTATIVE, EXPRESSED-RELATED"/>
    <property type="match status" value="1"/>
</dbReference>
<evidence type="ECO:0000256" key="1">
    <source>
        <dbReference type="ARBA" id="ARBA00008210"/>
    </source>
</evidence>
<keyword evidence="5" id="KW-1185">Reference proteome</keyword>
<keyword evidence="2" id="KW-0646">Protease inhibitor</keyword>
<dbReference type="STRING" id="210143.A0A1R3JLH5"/>
<dbReference type="InterPro" id="IPR036354">
    <property type="entry name" value="Prot_inh_pot1_sf"/>
</dbReference>
<dbReference type="GO" id="GO:0004867">
    <property type="term" value="F:serine-type endopeptidase inhibitor activity"/>
    <property type="evidence" value="ECO:0007669"/>
    <property type="project" value="UniProtKB-KW"/>
</dbReference>
<comment type="caution">
    <text evidence="4">The sequence shown here is derived from an EMBL/GenBank/DDBJ whole genome shotgun (WGS) entry which is preliminary data.</text>
</comment>
<dbReference type="Proteomes" id="UP000188268">
    <property type="component" value="Unassembled WGS sequence"/>
</dbReference>
<dbReference type="PRINTS" id="PR00292">
    <property type="entry name" value="POTATOINHBTR"/>
</dbReference>
<accession>A0A1R3JLH5</accession>
<name>A0A1R3JLH5_COCAP</name>
<dbReference type="Gramene" id="OMO95684">
    <property type="protein sequence ID" value="OMO95684"/>
    <property type="gene ID" value="CCACVL1_05313"/>
</dbReference>
<evidence type="ECO:0000256" key="2">
    <source>
        <dbReference type="ARBA" id="ARBA00022690"/>
    </source>
</evidence>
<protein>
    <submittedName>
        <fullName evidence="4">Proteinase inhibitor I13, potato inhibitor I</fullName>
    </submittedName>
</protein>
<reference evidence="4 5" key="1">
    <citation type="submission" date="2013-09" db="EMBL/GenBank/DDBJ databases">
        <title>Corchorus capsularis genome sequencing.</title>
        <authorList>
            <person name="Alam M."/>
            <person name="Haque M.S."/>
            <person name="Islam M.S."/>
            <person name="Emdad E.M."/>
            <person name="Islam M.M."/>
            <person name="Ahmed B."/>
            <person name="Halim A."/>
            <person name="Hossen Q.M.M."/>
            <person name="Hossain M.Z."/>
            <person name="Ahmed R."/>
            <person name="Khan M.M."/>
            <person name="Islam R."/>
            <person name="Rashid M.M."/>
            <person name="Khan S.A."/>
            <person name="Rahman M.S."/>
            <person name="Alam M."/>
        </authorList>
    </citation>
    <scope>NUCLEOTIDE SEQUENCE [LARGE SCALE GENOMIC DNA]</scope>
    <source>
        <strain evidence="5">cv. CVL-1</strain>
        <tissue evidence="4">Whole seedling</tissue>
    </source>
</reference>
<dbReference type="OrthoDB" id="10013825at2759"/>
<comment type="similarity">
    <text evidence="1">Belongs to the protease inhibitor I13 (potato type I serine protease inhibitor) family.</text>
</comment>
<sequence length="72" mass="8002">MASCEGMKTSWPELVGEEGEIARATIETEVPWVEVVIVSEGAATDIPLDYRCDRVWIWVNRRGIVTTVPLVA</sequence>
<evidence type="ECO:0000313" key="4">
    <source>
        <dbReference type="EMBL" id="OMO95684.1"/>
    </source>
</evidence>
<dbReference type="Pfam" id="PF00280">
    <property type="entry name" value="potato_inhibit"/>
    <property type="match status" value="1"/>
</dbReference>